<feature type="transmembrane region" description="Helical" evidence="1">
    <location>
        <begin position="186"/>
        <end position="205"/>
    </location>
</feature>
<dbReference type="KEGG" id="aarg:Aargi30884_09940"/>
<sequence>MKGIILKDFYETFCIKKNLFEFLSAFAFVVLIVAFMKNLYTFILIVGVTLPLIGSSPMQYSMEQDDISGFNSILLTYPLSKKKIMLAKYLSCFLFLVGSWIFSFLIMLVYVYVYKTIALYPALEIFIAGMIVSLAVLSICNMGLMILGSKKGTILFIAITILFCAGYVFSALNIGVENILLLDKHLLMLIGAVIAIILLFISYYVSLKVYTKRYS</sequence>
<feature type="transmembrane region" description="Helical" evidence="1">
    <location>
        <begin position="125"/>
        <end position="147"/>
    </location>
</feature>
<keyword evidence="3" id="KW-1185">Reference proteome</keyword>
<gene>
    <name evidence="2" type="ORF">Aargi30884_09940</name>
</gene>
<evidence type="ECO:0008006" key="4">
    <source>
        <dbReference type="Google" id="ProtNLM"/>
    </source>
</evidence>
<keyword evidence="1" id="KW-1133">Transmembrane helix</keyword>
<dbReference type="Proteomes" id="UP000464754">
    <property type="component" value="Chromosome"/>
</dbReference>
<evidence type="ECO:0000256" key="1">
    <source>
        <dbReference type="SAM" id="Phobius"/>
    </source>
</evidence>
<proteinExistence type="predicted"/>
<feature type="transmembrane region" description="Helical" evidence="1">
    <location>
        <begin position="25"/>
        <end position="53"/>
    </location>
</feature>
<dbReference type="Pfam" id="PF13346">
    <property type="entry name" value="ABC2_membrane_5"/>
    <property type="match status" value="1"/>
</dbReference>
<evidence type="ECO:0000313" key="2">
    <source>
        <dbReference type="EMBL" id="BBK22091.1"/>
    </source>
</evidence>
<dbReference type="AlphaFoldDB" id="A0A6N4THM5"/>
<name>A0A6N4THM5_9FIRM</name>
<accession>A0A6N4THM5</accession>
<protein>
    <recommendedName>
        <fullName evidence="4">ABC-2 transporter permease</fullName>
    </recommendedName>
</protein>
<feature type="transmembrane region" description="Helical" evidence="1">
    <location>
        <begin position="89"/>
        <end position="113"/>
    </location>
</feature>
<dbReference type="EMBL" id="AP019695">
    <property type="protein sequence ID" value="BBK22091.1"/>
    <property type="molecule type" value="Genomic_DNA"/>
</dbReference>
<evidence type="ECO:0000313" key="3">
    <source>
        <dbReference type="Proteomes" id="UP000464754"/>
    </source>
</evidence>
<feature type="transmembrane region" description="Helical" evidence="1">
    <location>
        <begin position="154"/>
        <end position="174"/>
    </location>
</feature>
<dbReference type="InterPro" id="IPR025699">
    <property type="entry name" value="ABC2_memb-like"/>
</dbReference>
<keyword evidence="1" id="KW-0812">Transmembrane</keyword>
<keyword evidence="1" id="KW-0472">Membrane</keyword>
<reference evidence="3" key="1">
    <citation type="submission" date="2019-05" db="EMBL/GenBank/DDBJ databases">
        <title>Complete genome sequencing of Absiella argi strain JCM 30884.</title>
        <authorList>
            <person name="Sakamoto M."/>
            <person name="Murakami T."/>
            <person name="Mori H."/>
        </authorList>
    </citation>
    <scope>NUCLEOTIDE SEQUENCE [LARGE SCALE GENOMIC DNA]</scope>
    <source>
        <strain evidence="3">JCM 30884</strain>
    </source>
</reference>
<dbReference type="RefSeq" id="WP_118277025.1">
    <property type="nucleotide sequence ID" value="NZ_AP019695.1"/>
</dbReference>
<organism evidence="2 3">
    <name type="scientific">Amedibacterium intestinale</name>
    <dbReference type="NCBI Taxonomy" id="2583452"/>
    <lineage>
        <taxon>Bacteria</taxon>
        <taxon>Bacillati</taxon>
        <taxon>Bacillota</taxon>
        <taxon>Erysipelotrichia</taxon>
        <taxon>Erysipelotrichales</taxon>
        <taxon>Erysipelotrichaceae</taxon>
        <taxon>Amedibacterium</taxon>
    </lineage>
</organism>